<dbReference type="EMBL" id="CAJC01000158">
    <property type="protein sequence ID" value="CCI53767.1"/>
    <property type="molecule type" value="Genomic_DNA"/>
</dbReference>
<sequence length="49" mass="5016">MTATLHLEVHPGDGGLDAESFAAQLADAIAVYANGTVTTAGRVLHVHCL</sequence>
<evidence type="ECO:0008006" key="3">
    <source>
        <dbReference type="Google" id="ProtNLM"/>
    </source>
</evidence>
<dbReference type="AlphaFoldDB" id="A0A077MF51"/>
<dbReference type="RefSeq" id="WP_157038517.1">
    <property type="nucleotide sequence ID" value="NZ_HF571038.1"/>
</dbReference>
<comment type="caution">
    <text evidence="1">The sequence shown here is derived from an EMBL/GenBank/DDBJ whole genome shotgun (WGS) entry which is preliminary data.</text>
</comment>
<dbReference type="STRING" id="1193518.BN13_470013"/>
<keyword evidence="2" id="KW-1185">Reference proteome</keyword>
<reference evidence="1 2" key="1">
    <citation type="journal article" date="2013" name="ISME J.">
        <title>A metabolic model for members of the genus Tetrasphaera involved in enhanced biological phosphorus removal.</title>
        <authorList>
            <person name="Kristiansen R."/>
            <person name="Nguyen H.T.T."/>
            <person name="Saunders A.M."/>
            <person name="Nielsen J.L."/>
            <person name="Wimmer R."/>
            <person name="Le V.Q."/>
            <person name="McIlroy S.J."/>
            <person name="Petrovski S."/>
            <person name="Seviour R.J."/>
            <person name="Calteau A."/>
            <person name="Nielsen K.L."/>
            <person name="Nielsen P.H."/>
        </authorList>
    </citation>
    <scope>NUCLEOTIDE SEQUENCE [LARGE SCALE GENOMIC DNA]</scope>
    <source>
        <strain evidence="1 2">Ben 74</strain>
    </source>
</reference>
<protein>
    <recommendedName>
        <fullName evidence="3">Thiamine-binding protein domain-containing protein</fullName>
    </recommendedName>
</protein>
<accession>A0A077MF51</accession>
<proteinExistence type="predicted"/>
<organism evidence="1 2">
    <name type="scientific">Nostocoides jenkinsii Ben 74</name>
    <dbReference type="NCBI Taxonomy" id="1193518"/>
    <lineage>
        <taxon>Bacteria</taxon>
        <taxon>Bacillati</taxon>
        <taxon>Actinomycetota</taxon>
        <taxon>Actinomycetes</taxon>
        <taxon>Micrococcales</taxon>
        <taxon>Intrasporangiaceae</taxon>
        <taxon>Nostocoides</taxon>
    </lineage>
</organism>
<gene>
    <name evidence="1" type="ORF">BN13_470013</name>
</gene>
<dbReference type="Proteomes" id="UP000035720">
    <property type="component" value="Unassembled WGS sequence"/>
</dbReference>
<evidence type="ECO:0000313" key="1">
    <source>
        <dbReference type="EMBL" id="CCI53767.1"/>
    </source>
</evidence>
<evidence type="ECO:0000313" key="2">
    <source>
        <dbReference type="Proteomes" id="UP000035720"/>
    </source>
</evidence>
<name>A0A077MF51_9MICO</name>